<evidence type="ECO:0000256" key="5">
    <source>
        <dbReference type="ARBA" id="ARBA00022824"/>
    </source>
</evidence>
<feature type="transmembrane region" description="Helical" evidence="15">
    <location>
        <begin position="335"/>
        <end position="354"/>
    </location>
</feature>
<keyword evidence="4 15" id="KW-0812">Transmembrane</keyword>
<feature type="compositionally biased region" description="Polar residues" evidence="14">
    <location>
        <begin position="836"/>
        <end position="846"/>
    </location>
</feature>
<dbReference type="GO" id="GO:0000981">
    <property type="term" value="F:DNA-binding transcription factor activity, RNA polymerase II-specific"/>
    <property type="evidence" value="ECO:0007669"/>
    <property type="project" value="TreeGrafter"/>
</dbReference>
<reference evidence="17" key="1">
    <citation type="journal article" date="2010" name="Science">
        <title>Plasticity of animal genome architecture unmasked by rapid evolution of a pelagic tunicate.</title>
        <authorList>
            <person name="Denoeud F."/>
            <person name="Henriet S."/>
            <person name="Mungpakdee S."/>
            <person name="Aury J.M."/>
            <person name="Da Silva C."/>
            <person name="Brinkmann H."/>
            <person name="Mikhaleva J."/>
            <person name="Olsen L.C."/>
            <person name="Jubin C."/>
            <person name="Canestro C."/>
            <person name="Bouquet J.M."/>
            <person name="Danks G."/>
            <person name="Poulain J."/>
            <person name="Campsteijn C."/>
            <person name="Adamski M."/>
            <person name="Cross I."/>
            <person name="Yadetie F."/>
            <person name="Muffato M."/>
            <person name="Louis A."/>
            <person name="Butcher S."/>
            <person name="Tsagkogeorga G."/>
            <person name="Konrad A."/>
            <person name="Singh S."/>
            <person name="Jensen M.F."/>
            <person name="Cong E.H."/>
            <person name="Eikeseth-Otteraa H."/>
            <person name="Noel B."/>
            <person name="Anthouard V."/>
            <person name="Porcel B.M."/>
            <person name="Kachouri-Lafond R."/>
            <person name="Nishino A."/>
            <person name="Ugolini M."/>
            <person name="Chourrout P."/>
            <person name="Nishida H."/>
            <person name="Aasland R."/>
            <person name="Huzurbazar S."/>
            <person name="Westhof E."/>
            <person name="Delsuc F."/>
            <person name="Lehrach H."/>
            <person name="Reinhardt R."/>
            <person name="Weissenbach J."/>
            <person name="Roy S.W."/>
            <person name="Artiguenave F."/>
            <person name="Postlethwait J.H."/>
            <person name="Manak J.R."/>
            <person name="Thompson E.M."/>
            <person name="Jaillon O."/>
            <person name="Du Pasquier L."/>
            <person name="Boudinot P."/>
            <person name="Liberles D.A."/>
            <person name="Volff J.N."/>
            <person name="Philippe H."/>
            <person name="Lenhard B."/>
            <person name="Roest Crollius H."/>
            <person name="Wincker P."/>
            <person name="Chourrout D."/>
        </authorList>
    </citation>
    <scope>NUCLEOTIDE SEQUENCE [LARGE SCALE GENOMIC DNA]</scope>
</reference>
<gene>
    <name evidence="17" type="ORF">GSOID_T00010593001</name>
</gene>
<keyword evidence="8" id="KW-0238">DNA-binding</keyword>
<keyword evidence="6 15" id="KW-1133">Transmembrane helix</keyword>
<dbReference type="GO" id="GO:0005789">
    <property type="term" value="C:endoplasmic reticulum membrane"/>
    <property type="evidence" value="ECO:0007669"/>
    <property type="project" value="UniProtKB-SubCell"/>
</dbReference>
<dbReference type="GO" id="GO:0046983">
    <property type="term" value="F:protein dimerization activity"/>
    <property type="evidence" value="ECO:0007669"/>
    <property type="project" value="InterPro"/>
</dbReference>
<evidence type="ECO:0000256" key="15">
    <source>
        <dbReference type="SAM" id="Phobius"/>
    </source>
</evidence>
<keyword evidence="9 15" id="KW-0472">Membrane</keyword>
<dbReference type="OrthoDB" id="2133190at2759"/>
<sequence>MEFLFENTREEQFNRNNNPVQSVSESNQSLGIIYESAKPVLQTRGAFRNYDACSMESSDNHSPSYQSASPPFRPTGIEELTPIISSPGSSIDHFASQESSNSPLSRAQAKEYFGPIESSYLDNIIPVKSEIPPDSPPKQILFLQLPTSSPEHSTSSSFNLSAPSATSDKNSTVQAETSSKRPKKVQRSNQHNVIEKRYRHSINDRIDDLRSILTGKEGKMSKSAVLRNAIEEIENLRKRNKQLEDEIVELKKLRSSDDGSPEPMLRFGQVRSDVSRMVFCFFGILFLFVPLTNYFDVPQFFGYPESLKDVSHVIPEVDQTINTVAERANEIVQKWTAIFMFVFFNGAIFVYFMYRGLIQMEPVTSHDSSEYKQFHSSYTLAVRAFESYNLERAQHRINYCLNTLGRFRARSSLQGIGSILWCLILYTSNKLGIKWFVCCLASKIGSDEHRESSSLASKAFSLSAKISFAKYDQEGVSRFALLSYVAQSMLLLQQAGDKIGPTETCEIYIQALVIIRTILPQFLATIFDVRILRRIKALSKKDIDGKLIWVTDPSGMDFLENENLLNLASTFTSKARSMCALERVSSAYRSYLFGLTMNNLFNRCEVDIETIVQQLDLLQNCSRDSHDPLMYWFTSVIQWALIHVDHDYIKKFPLTKQRKKELMATIENTPPELGHINSDPGSCRLGVASFLLYKASISKLSSEDLLSTLELINVRLERACQEFGNACKTDRVTGLQLIASIADLVLSLATQTLPGLEENKGKYMLIAERMRDTSSIIRHVNTFLQPKVTRLGRWESCIATLTYANPVTIFERTSVYGAQKPAIDSNSDSDSDHSQKTTAQRVSAQQEELVRASLPPAFAALRL</sequence>
<dbReference type="GO" id="GO:0000978">
    <property type="term" value="F:RNA polymerase II cis-regulatory region sequence-specific DNA binding"/>
    <property type="evidence" value="ECO:0007669"/>
    <property type="project" value="TreeGrafter"/>
</dbReference>
<dbReference type="PROSITE" id="PS50888">
    <property type="entry name" value="BHLH"/>
    <property type="match status" value="1"/>
</dbReference>
<dbReference type="PANTHER" id="PTHR46062:SF1">
    <property type="entry name" value="LP12374P"/>
    <property type="match status" value="1"/>
</dbReference>
<feature type="compositionally biased region" description="Low complexity" evidence="14">
    <location>
        <begin position="146"/>
        <end position="157"/>
    </location>
</feature>
<protein>
    <recommendedName>
        <fullName evidence="16">BHLH domain-containing protein</fullName>
    </recommendedName>
</protein>
<keyword evidence="7" id="KW-0805">Transcription regulation</keyword>
<dbReference type="GO" id="GO:0005634">
    <property type="term" value="C:nucleus"/>
    <property type="evidence" value="ECO:0007669"/>
    <property type="project" value="UniProtKB-SubCell"/>
</dbReference>
<feature type="compositionally biased region" description="Polar residues" evidence="14">
    <location>
        <begin position="96"/>
        <end position="105"/>
    </location>
</feature>
<dbReference type="SMART" id="SM00353">
    <property type="entry name" value="HLH"/>
    <property type="match status" value="1"/>
</dbReference>
<keyword evidence="10" id="KW-0804">Transcription</keyword>
<evidence type="ECO:0000256" key="1">
    <source>
        <dbReference type="ARBA" id="ARBA00004123"/>
    </source>
</evidence>
<accession>E4XGI2</accession>
<feature type="domain" description="BHLH" evidence="16">
    <location>
        <begin position="186"/>
        <end position="236"/>
    </location>
</feature>
<feature type="coiled-coil region" evidence="13">
    <location>
        <begin position="219"/>
        <end position="253"/>
    </location>
</feature>
<dbReference type="AlphaFoldDB" id="E4XGI2"/>
<dbReference type="InterPro" id="IPR011598">
    <property type="entry name" value="bHLH_dom"/>
</dbReference>
<evidence type="ECO:0000313" key="18">
    <source>
        <dbReference type="Proteomes" id="UP000001307"/>
    </source>
</evidence>
<feature type="region of interest" description="Disordered" evidence="14">
    <location>
        <begin position="55"/>
        <end position="106"/>
    </location>
</feature>
<evidence type="ECO:0000256" key="11">
    <source>
        <dbReference type="ARBA" id="ARBA00023242"/>
    </source>
</evidence>
<evidence type="ECO:0000256" key="3">
    <source>
        <dbReference type="ARBA" id="ARBA00004557"/>
    </source>
</evidence>
<evidence type="ECO:0000256" key="8">
    <source>
        <dbReference type="ARBA" id="ARBA00023125"/>
    </source>
</evidence>
<comment type="subcellular location">
    <subcellularLocation>
        <location evidence="3">Cytoplasmic vesicle</location>
        <location evidence="3">COPII-coated vesicle membrane</location>
        <topology evidence="3">Multi-pass membrane protein</topology>
    </subcellularLocation>
    <subcellularLocation>
        <location evidence="2">Endoplasmic reticulum membrane</location>
        <topology evidence="2">Multi-pass membrane protein</topology>
    </subcellularLocation>
    <subcellularLocation>
        <location evidence="1">Nucleus</location>
    </subcellularLocation>
</comment>
<feature type="compositionally biased region" description="Polar residues" evidence="14">
    <location>
        <begin position="55"/>
        <end position="69"/>
    </location>
</feature>
<feature type="compositionally biased region" description="Polar residues" evidence="14">
    <location>
        <begin position="158"/>
        <end position="177"/>
    </location>
</feature>
<organism evidence="17">
    <name type="scientific">Oikopleura dioica</name>
    <name type="common">Tunicate</name>
    <dbReference type="NCBI Taxonomy" id="34765"/>
    <lineage>
        <taxon>Eukaryota</taxon>
        <taxon>Metazoa</taxon>
        <taxon>Chordata</taxon>
        <taxon>Tunicata</taxon>
        <taxon>Appendicularia</taxon>
        <taxon>Copelata</taxon>
        <taxon>Oikopleuridae</taxon>
        <taxon>Oikopleura</taxon>
    </lineage>
</organism>
<proteinExistence type="inferred from homology"/>
<evidence type="ECO:0000256" key="12">
    <source>
        <dbReference type="ARBA" id="ARBA00038460"/>
    </source>
</evidence>
<evidence type="ECO:0000256" key="2">
    <source>
        <dbReference type="ARBA" id="ARBA00004477"/>
    </source>
</evidence>
<keyword evidence="11" id="KW-0539">Nucleus</keyword>
<dbReference type="Proteomes" id="UP000001307">
    <property type="component" value="Unassembled WGS sequence"/>
</dbReference>
<evidence type="ECO:0000256" key="9">
    <source>
        <dbReference type="ARBA" id="ARBA00023136"/>
    </source>
</evidence>
<dbReference type="PANTHER" id="PTHR46062">
    <property type="entry name" value="STEROL REGULATORY ELEMENT-BINDING PROTEIN"/>
    <property type="match status" value="1"/>
</dbReference>
<keyword evidence="18" id="KW-1185">Reference proteome</keyword>
<feature type="transmembrane region" description="Helical" evidence="15">
    <location>
        <begin position="274"/>
        <end position="295"/>
    </location>
</feature>
<comment type="similarity">
    <text evidence="12">Belongs to the SREBP family.</text>
</comment>
<evidence type="ECO:0000256" key="4">
    <source>
        <dbReference type="ARBA" id="ARBA00022692"/>
    </source>
</evidence>
<dbReference type="InParanoid" id="E4XGI2"/>
<dbReference type="EMBL" id="FN653048">
    <property type="protein sequence ID" value="CBY09780.1"/>
    <property type="molecule type" value="Genomic_DNA"/>
</dbReference>
<keyword evidence="5" id="KW-0256">Endoplasmic reticulum</keyword>
<evidence type="ECO:0000259" key="16">
    <source>
        <dbReference type="PROSITE" id="PS50888"/>
    </source>
</evidence>
<evidence type="ECO:0000256" key="14">
    <source>
        <dbReference type="SAM" id="MobiDB-lite"/>
    </source>
</evidence>
<evidence type="ECO:0000256" key="7">
    <source>
        <dbReference type="ARBA" id="ARBA00023015"/>
    </source>
</evidence>
<dbReference type="CDD" id="cd11394">
    <property type="entry name" value="bHLHzip_SREBP"/>
    <property type="match status" value="1"/>
</dbReference>
<keyword evidence="13" id="KW-0175">Coiled coil</keyword>
<feature type="region of interest" description="Disordered" evidence="14">
    <location>
        <begin position="821"/>
        <end position="847"/>
    </location>
</feature>
<dbReference type="GO" id="GO:0012507">
    <property type="term" value="C:ER to Golgi transport vesicle membrane"/>
    <property type="evidence" value="ECO:0007669"/>
    <property type="project" value="UniProtKB-SubCell"/>
</dbReference>
<evidence type="ECO:0000256" key="10">
    <source>
        <dbReference type="ARBA" id="ARBA00023163"/>
    </source>
</evidence>
<dbReference type="SUPFAM" id="SSF47459">
    <property type="entry name" value="HLH, helix-loop-helix DNA-binding domain"/>
    <property type="match status" value="1"/>
</dbReference>
<dbReference type="Gene3D" id="4.10.280.10">
    <property type="entry name" value="Helix-loop-helix DNA-binding domain"/>
    <property type="match status" value="1"/>
</dbReference>
<evidence type="ECO:0000313" key="17">
    <source>
        <dbReference type="EMBL" id="CBY09780.1"/>
    </source>
</evidence>
<dbReference type="InterPro" id="IPR036638">
    <property type="entry name" value="HLH_DNA-bd_sf"/>
</dbReference>
<feature type="region of interest" description="Disordered" evidence="14">
    <location>
        <begin position="146"/>
        <end position="189"/>
    </location>
</feature>
<evidence type="ECO:0000256" key="6">
    <source>
        <dbReference type="ARBA" id="ARBA00022989"/>
    </source>
</evidence>
<evidence type="ECO:0000256" key="13">
    <source>
        <dbReference type="SAM" id="Coils"/>
    </source>
</evidence>
<dbReference type="Pfam" id="PF00010">
    <property type="entry name" value="HLH"/>
    <property type="match status" value="1"/>
</dbReference>
<name>E4XGI2_OIKDI</name>